<dbReference type="InterPro" id="IPR013249">
    <property type="entry name" value="RNA_pol_sigma70_r4_t2"/>
</dbReference>
<organism evidence="7 8">
    <name type="scientific">Catellatospora bangladeshensis</name>
    <dbReference type="NCBI Taxonomy" id="310355"/>
    <lineage>
        <taxon>Bacteria</taxon>
        <taxon>Bacillati</taxon>
        <taxon>Actinomycetota</taxon>
        <taxon>Actinomycetes</taxon>
        <taxon>Micromonosporales</taxon>
        <taxon>Micromonosporaceae</taxon>
        <taxon>Catellatospora</taxon>
    </lineage>
</organism>
<dbReference type="Gene3D" id="1.10.10.10">
    <property type="entry name" value="Winged helix-like DNA-binding domain superfamily/Winged helix DNA-binding domain"/>
    <property type="match status" value="1"/>
</dbReference>
<dbReference type="GO" id="GO:0016987">
    <property type="term" value="F:sigma factor activity"/>
    <property type="evidence" value="ECO:0007669"/>
    <property type="project" value="UniProtKB-KW"/>
</dbReference>
<evidence type="ECO:0000313" key="8">
    <source>
        <dbReference type="Proteomes" id="UP000601223"/>
    </source>
</evidence>
<evidence type="ECO:0000256" key="2">
    <source>
        <dbReference type="ARBA" id="ARBA00023015"/>
    </source>
</evidence>
<dbReference type="InterPro" id="IPR007627">
    <property type="entry name" value="RNA_pol_sigma70_r2"/>
</dbReference>
<gene>
    <name evidence="7" type="ORF">Cba03nite_22000</name>
</gene>
<dbReference type="NCBIfam" id="TIGR02937">
    <property type="entry name" value="sigma70-ECF"/>
    <property type="match status" value="1"/>
</dbReference>
<dbReference type="Pfam" id="PF08281">
    <property type="entry name" value="Sigma70_r4_2"/>
    <property type="match status" value="1"/>
</dbReference>
<evidence type="ECO:0000256" key="3">
    <source>
        <dbReference type="ARBA" id="ARBA00023082"/>
    </source>
</evidence>
<dbReference type="InterPro" id="IPR036388">
    <property type="entry name" value="WH-like_DNA-bd_sf"/>
</dbReference>
<keyword evidence="4" id="KW-0804">Transcription</keyword>
<reference evidence="7 8" key="1">
    <citation type="submission" date="2021-01" db="EMBL/GenBank/DDBJ databases">
        <title>Whole genome shotgun sequence of Catellatospora bangladeshensis NBRC 107357.</title>
        <authorList>
            <person name="Komaki H."/>
            <person name="Tamura T."/>
        </authorList>
    </citation>
    <scope>NUCLEOTIDE SEQUENCE [LARGE SCALE GENOMIC DNA]</scope>
    <source>
        <strain evidence="7 8">NBRC 107357</strain>
    </source>
</reference>
<dbReference type="SUPFAM" id="SSF88946">
    <property type="entry name" value="Sigma2 domain of RNA polymerase sigma factors"/>
    <property type="match status" value="1"/>
</dbReference>
<dbReference type="RefSeq" id="WP_239125639.1">
    <property type="nucleotide sequence ID" value="NZ_BONF01000011.1"/>
</dbReference>
<comment type="caution">
    <text evidence="7">The sequence shown here is derived from an EMBL/GenBank/DDBJ whole genome shotgun (WGS) entry which is preliminary data.</text>
</comment>
<evidence type="ECO:0000256" key="4">
    <source>
        <dbReference type="ARBA" id="ARBA00023163"/>
    </source>
</evidence>
<evidence type="ECO:0000259" key="6">
    <source>
        <dbReference type="Pfam" id="PF08281"/>
    </source>
</evidence>
<proteinExistence type="inferred from homology"/>
<dbReference type="PANTHER" id="PTHR43133:SF66">
    <property type="entry name" value="ECF RNA POLYMERASE SIGMA FACTOR SIGK"/>
    <property type="match status" value="1"/>
</dbReference>
<dbReference type="SUPFAM" id="SSF88659">
    <property type="entry name" value="Sigma3 and sigma4 domains of RNA polymerase sigma factors"/>
    <property type="match status" value="1"/>
</dbReference>
<dbReference type="GO" id="GO:0000428">
    <property type="term" value="C:DNA-directed RNA polymerase complex"/>
    <property type="evidence" value="ECO:0007669"/>
    <property type="project" value="UniProtKB-KW"/>
</dbReference>
<accession>A0A8J3JHN4</accession>
<dbReference type="InterPro" id="IPR039425">
    <property type="entry name" value="RNA_pol_sigma-70-like"/>
</dbReference>
<keyword evidence="3" id="KW-0731">Sigma factor</keyword>
<dbReference type="InterPro" id="IPR014284">
    <property type="entry name" value="RNA_pol_sigma-70_dom"/>
</dbReference>
<sequence length="191" mass="20896">MAELRPNIADLTAAVNAAQRGDEAAFNRIYLAVQPSLLRYLRVLVGPDAEDVASESWLQIVRDLHTFRGDADGFRRWAATVARHRAMDHLRHHQRRPSVPVPAEAMAHLPARETTESDAEQLMTTDSALALIASLPTDQAEAVLLRAVMGLDTKAAADVLGKRPGAVRMAAHRGLRRLADVLARTTRCRAG</sequence>
<keyword evidence="7" id="KW-0240">DNA-directed RNA polymerase</keyword>
<feature type="domain" description="RNA polymerase sigma-70 region 2" evidence="5">
    <location>
        <begin position="30"/>
        <end position="96"/>
    </location>
</feature>
<evidence type="ECO:0000313" key="7">
    <source>
        <dbReference type="EMBL" id="GIF80851.1"/>
    </source>
</evidence>
<comment type="similarity">
    <text evidence="1">Belongs to the sigma-70 factor family. ECF subfamily.</text>
</comment>
<dbReference type="GO" id="GO:0006352">
    <property type="term" value="P:DNA-templated transcription initiation"/>
    <property type="evidence" value="ECO:0007669"/>
    <property type="project" value="InterPro"/>
</dbReference>
<dbReference type="EMBL" id="BONF01000011">
    <property type="protein sequence ID" value="GIF80851.1"/>
    <property type="molecule type" value="Genomic_DNA"/>
</dbReference>
<dbReference type="Gene3D" id="1.10.1740.10">
    <property type="match status" value="1"/>
</dbReference>
<keyword evidence="8" id="KW-1185">Reference proteome</keyword>
<feature type="domain" description="RNA polymerase sigma factor 70 region 4 type 2" evidence="6">
    <location>
        <begin position="128"/>
        <end position="178"/>
    </location>
</feature>
<name>A0A8J3JHN4_9ACTN</name>
<dbReference type="Pfam" id="PF04542">
    <property type="entry name" value="Sigma70_r2"/>
    <property type="match status" value="1"/>
</dbReference>
<evidence type="ECO:0000259" key="5">
    <source>
        <dbReference type="Pfam" id="PF04542"/>
    </source>
</evidence>
<dbReference type="InterPro" id="IPR013324">
    <property type="entry name" value="RNA_pol_sigma_r3/r4-like"/>
</dbReference>
<keyword evidence="2" id="KW-0805">Transcription regulation</keyword>
<dbReference type="AlphaFoldDB" id="A0A8J3JHN4"/>
<dbReference type="GO" id="GO:0003677">
    <property type="term" value="F:DNA binding"/>
    <property type="evidence" value="ECO:0007669"/>
    <property type="project" value="InterPro"/>
</dbReference>
<dbReference type="PANTHER" id="PTHR43133">
    <property type="entry name" value="RNA POLYMERASE ECF-TYPE SIGMA FACTO"/>
    <property type="match status" value="1"/>
</dbReference>
<evidence type="ECO:0000256" key="1">
    <source>
        <dbReference type="ARBA" id="ARBA00010641"/>
    </source>
</evidence>
<protein>
    <submittedName>
        <fullName evidence="7">DNA-directed RNA polymerase sigma-70 factor</fullName>
    </submittedName>
</protein>
<dbReference type="Proteomes" id="UP000601223">
    <property type="component" value="Unassembled WGS sequence"/>
</dbReference>
<dbReference type="InterPro" id="IPR013325">
    <property type="entry name" value="RNA_pol_sigma_r2"/>
</dbReference>